<proteinExistence type="predicted"/>
<name>Q9PKV3_CHLMU</name>
<organism evidence="1 2">
    <name type="scientific">Chlamydia muridarum (strain MoPn / Nigg)</name>
    <dbReference type="NCBI Taxonomy" id="243161"/>
    <lineage>
        <taxon>Bacteria</taxon>
        <taxon>Pseudomonadati</taxon>
        <taxon>Chlamydiota</taxon>
        <taxon>Chlamydiia</taxon>
        <taxon>Chlamydiales</taxon>
        <taxon>Chlamydiaceae</taxon>
        <taxon>Chlamydia/Chlamydophila group</taxon>
        <taxon>Chlamydia</taxon>
    </lineage>
</organism>
<accession>Q9PKV3</accession>
<reference evidence="1 2" key="1">
    <citation type="journal article" date="2000" name="Nucleic Acids Res.">
        <title>Genome sequences of Chlamydia trachomatis MoPn and Chlamydia pneumoniae AR39.</title>
        <authorList>
            <person name="Read T.D."/>
            <person name="Brunham R.C."/>
            <person name="Shen C."/>
            <person name="Gill S.R."/>
            <person name="Heidelberg J.F."/>
            <person name="White O."/>
            <person name="Hickey E.K."/>
            <person name="Peterson J.D."/>
            <person name="Utterback T.R."/>
            <person name="Berry K.J."/>
            <person name="Bass S."/>
            <person name="Linher K.D."/>
            <person name="Weidman J.F."/>
            <person name="Khouri H.M."/>
            <person name="Craven B."/>
            <person name="Bowman C."/>
            <person name="Dodson R.J."/>
            <person name="Gwinn M.L."/>
            <person name="Nelson W.C."/>
            <person name="DeBoy R.T."/>
            <person name="Kolonay J.F."/>
            <person name="McClarty G."/>
            <person name="Salzberg S.L."/>
            <person name="Eisen J.A."/>
            <person name="Fraser C.M."/>
        </authorList>
    </citation>
    <scope>NUCLEOTIDE SEQUENCE [LARGE SCALE GENOMIC DNA]</scope>
    <source>
        <strain evidence="2">MoPn / Nigg</strain>
    </source>
</reference>
<dbReference type="PIR" id="E81711">
    <property type="entry name" value="E81711"/>
</dbReference>
<sequence length="48" mass="5768">MRKLKNTFLRVGINTSLKKKNLFLLSFCFVFNKKKINTNKNHFSDNYL</sequence>
<dbReference type="EMBL" id="AE002160">
    <property type="protein sequence ID" value="AAF39219.1"/>
    <property type="molecule type" value="Genomic_DNA"/>
</dbReference>
<keyword evidence="2" id="KW-1185">Reference proteome</keyword>
<dbReference type="HOGENOM" id="CLU_3150914_0_0_0"/>
<dbReference type="KEGG" id="cmu:TC_0358"/>
<dbReference type="AlphaFoldDB" id="Q9PKV3"/>
<evidence type="ECO:0000313" key="2">
    <source>
        <dbReference type="Proteomes" id="UP000000800"/>
    </source>
</evidence>
<evidence type="ECO:0000313" key="1">
    <source>
        <dbReference type="EMBL" id="AAF39219.1"/>
    </source>
</evidence>
<dbReference type="Proteomes" id="UP000000800">
    <property type="component" value="Chromosome"/>
</dbReference>
<protein>
    <submittedName>
        <fullName evidence="1">Uncharacterized protein</fullName>
    </submittedName>
</protein>
<gene>
    <name evidence="1" type="ordered locus">TC_0358</name>
</gene>